<dbReference type="Proteomes" id="UP000663851">
    <property type="component" value="Unassembled WGS sequence"/>
</dbReference>
<dbReference type="PANTHER" id="PTHR19446">
    <property type="entry name" value="REVERSE TRANSCRIPTASES"/>
    <property type="match status" value="1"/>
</dbReference>
<dbReference type="EMBL" id="CAJOBO010004756">
    <property type="protein sequence ID" value="CAF4529132.1"/>
    <property type="molecule type" value="Genomic_DNA"/>
</dbReference>
<dbReference type="CDD" id="cd01650">
    <property type="entry name" value="RT_nLTR_like"/>
    <property type="match status" value="1"/>
</dbReference>
<dbReference type="InterPro" id="IPR000477">
    <property type="entry name" value="RT_dom"/>
</dbReference>
<dbReference type="AlphaFoldDB" id="A0A820URF1"/>
<dbReference type="Pfam" id="PF00078">
    <property type="entry name" value="RVT_1"/>
    <property type="match status" value="1"/>
</dbReference>
<evidence type="ECO:0000313" key="2">
    <source>
        <dbReference type="EMBL" id="CAF4489161.1"/>
    </source>
</evidence>
<feature type="domain" description="Reverse transcriptase" evidence="1">
    <location>
        <begin position="38"/>
        <end position="293"/>
    </location>
</feature>
<evidence type="ECO:0000313" key="3">
    <source>
        <dbReference type="EMBL" id="CAF4529132.1"/>
    </source>
</evidence>
<dbReference type="Proteomes" id="UP000663873">
    <property type="component" value="Unassembled WGS sequence"/>
</dbReference>
<comment type="caution">
    <text evidence="2">The sequence shown here is derived from an EMBL/GenBank/DDBJ whole genome shotgun (WGS) entry which is preliminary data.</text>
</comment>
<evidence type="ECO:0000313" key="4">
    <source>
        <dbReference type="Proteomes" id="UP000663873"/>
    </source>
</evidence>
<dbReference type="PROSITE" id="PS50878">
    <property type="entry name" value="RT_POL"/>
    <property type="match status" value="1"/>
</dbReference>
<dbReference type="EMBL" id="CAJOBP010006282">
    <property type="protein sequence ID" value="CAF4489161.1"/>
    <property type="molecule type" value="Genomic_DNA"/>
</dbReference>
<sequence>MDDKQLRNSSCGPDNIHTRCLKNYTELLIKHLTKLFNFILNIGYVPNGWEKANIILLLKPNEDKQQPSSYRPISLLSCLGKRLEKIMKQRLMNILEQRNILPEHQAGFRPKKSTLNNIIRLTKYARNNLEQNGRRRHSAVILFDIKAAFDSVWHDGLIYKLNELRIPKYLMYYLISFLQNRTASIEIENSLSKLLHLNSGTPQGSPLSPLLYIIYTADSMNGVPEHTQYDLFADDTALWTSPNITSSLSSRLQQASDAFQSWCKSWKLKLQPTKTELVHFTLHPRRKFKNPIIKSKIAGRISLLKFLSKASYEPNDKIMLNIFKAIARTILLYGYPILLQANDKIWERLQIIQNKSIRAALGLPIYTSVEYIHQVSNVPKIKEYAVSLLQRYIQTTTSSNDITLKNNLEEIFNQLRK</sequence>
<accession>A0A820URF1</accession>
<gene>
    <name evidence="3" type="ORF">HFQ381_LOCUS29613</name>
    <name evidence="2" type="ORF">UJA718_LOCUS25516</name>
</gene>
<protein>
    <recommendedName>
        <fullName evidence="1">Reverse transcriptase domain-containing protein</fullName>
    </recommendedName>
</protein>
<evidence type="ECO:0000259" key="1">
    <source>
        <dbReference type="PROSITE" id="PS50878"/>
    </source>
</evidence>
<organism evidence="2 4">
    <name type="scientific">Rotaria socialis</name>
    <dbReference type="NCBI Taxonomy" id="392032"/>
    <lineage>
        <taxon>Eukaryota</taxon>
        <taxon>Metazoa</taxon>
        <taxon>Spiralia</taxon>
        <taxon>Gnathifera</taxon>
        <taxon>Rotifera</taxon>
        <taxon>Eurotatoria</taxon>
        <taxon>Bdelloidea</taxon>
        <taxon>Philodinida</taxon>
        <taxon>Philodinidae</taxon>
        <taxon>Rotaria</taxon>
    </lineage>
</organism>
<name>A0A820URF1_9BILA</name>
<keyword evidence="4" id="KW-1185">Reference proteome</keyword>
<dbReference type="InterPro" id="IPR043502">
    <property type="entry name" value="DNA/RNA_pol_sf"/>
</dbReference>
<reference evidence="2" key="1">
    <citation type="submission" date="2021-02" db="EMBL/GenBank/DDBJ databases">
        <authorList>
            <person name="Nowell W R."/>
        </authorList>
    </citation>
    <scope>NUCLEOTIDE SEQUENCE</scope>
</reference>
<dbReference type="SUPFAM" id="SSF56672">
    <property type="entry name" value="DNA/RNA polymerases"/>
    <property type="match status" value="1"/>
</dbReference>
<proteinExistence type="predicted"/>